<evidence type="ECO:0000256" key="1">
    <source>
        <dbReference type="SAM" id="Phobius"/>
    </source>
</evidence>
<keyword evidence="1" id="KW-0472">Membrane</keyword>
<keyword evidence="3" id="KW-1185">Reference proteome</keyword>
<dbReference type="VEuPathDB" id="FungiDB:ASPWEDRAFT_357263"/>
<evidence type="ECO:0000313" key="2">
    <source>
        <dbReference type="EMBL" id="OJJ39145.1"/>
    </source>
</evidence>
<dbReference type="Proteomes" id="UP000184383">
    <property type="component" value="Unassembled WGS sequence"/>
</dbReference>
<gene>
    <name evidence="2" type="ORF">ASPWEDRAFT_357263</name>
</gene>
<sequence length="78" mass="9471">MEWDGKAMSFFQVQGSIRIRFGRWIMGGWMEFWCLLSCFFSFQPHHRLDLVYGWVMISRPEWVGLSWLLVLVIYTDYL</sequence>
<feature type="transmembrane region" description="Helical" evidence="1">
    <location>
        <begin position="21"/>
        <end position="42"/>
    </location>
</feature>
<dbReference type="AlphaFoldDB" id="A0A1L9RW45"/>
<feature type="transmembrane region" description="Helical" evidence="1">
    <location>
        <begin position="62"/>
        <end position="77"/>
    </location>
</feature>
<protein>
    <submittedName>
        <fullName evidence="2">Uncharacterized protein</fullName>
    </submittedName>
</protein>
<keyword evidence="1" id="KW-0812">Transmembrane</keyword>
<organism evidence="2 3">
    <name type="scientific">Aspergillus wentii DTO 134E9</name>
    <dbReference type="NCBI Taxonomy" id="1073089"/>
    <lineage>
        <taxon>Eukaryota</taxon>
        <taxon>Fungi</taxon>
        <taxon>Dikarya</taxon>
        <taxon>Ascomycota</taxon>
        <taxon>Pezizomycotina</taxon>
        <taxon>Eurotiomycetes</taxon>
        <taxon>Eurotiomycetidae</taxon>
        <taxon>Eurotiales</taxon>
        <taxon>Aspergillaceae</taxon>
        <taxon>Aspergillus</taxon>
        <taxon>Aspergillus subgen. Cremei</taxon>
    </lineage>
</organism>
<proteinExistence type="predicted"/>
<dbReference type="RefSeq" id="XP_040692821.1">
    <property type="nucleotide sequence ID" value="XM_040834285.1"/>
</dbReference>
<dbReference type="GeneID" id="63750133"/>
<reference evidence="3" key="1">
    <citation type="journal article" date="2017" name="Genome Biol.">
        <title>Comparative genomics reveals high biological diversity and specific adaptations in the industrially and medically important fungal genus Aspergillus.</title>
        <authorList>
            <person name="de Vries R.P."/>
            <person name="Riley R."/>
            <person name="Wiebenga A."/>
            <person name="Aguilar-Osorio G."/>
            <person name="Amillis S."/>
            <person name="Uchima C.A."/>
            <person name="Anderluh G."/>
            <person name="Asadollahi M."/>
            <person name="Askin M."/>
            <person name="Barry K."/>
            <person name="Battaglia E."/>
            <person name="Bayram O."/>
            <person name="Benocci T."/>
            <person name="Braus-Stromeyer S.A."/>
            <person name="Caldana C."/>
            <person name="Canovas D."/>
            <person name="Cerqueira G.C."/>
            <person name="Chen F."/>
            <person name="Chen W."/>
            <person name="Choi C."/>
            <person name="Clum A."/>
            <person name="Dos Santos R.A."/>
            <person name="Damasio A.R."/>
            <person name="Diallinas G."/>
            <person name="Emri T."/>
            <person name="Fekete E."/>
            <person name="Flipphi M."/>
            <person name="Freyberg S."/>
            <person name="Gallo A."/>
            <person name="Gournas C."/>
            <person name="Habgood R."/>
            <person name="Hainaut M."/>
            <person name="Harispe M.L."/>
            <person name="Henrissat B."/>
            <person name="Hilden K.S."/>
            <person name="Hope R."/>
            <person name="Hossain A."/>
            <person name="Karabika E."/>
            <person name="Karaffa L."/>
            <person name="Karanyi Z."/>
            <person name="Krasevec N."/>
            <person name="Kuo A."/>
            <person name="Kusch H."/>
            <person name="LaButti K."/>
            <person name="Lagendijk E.L."/>
            <person name="Lapidus A."/>
            <person name="Levasseur A."/>
            <person name="Lindquist E."/>
            <person name="Lipzen A."/>
            <person name="Logrieco A.F."/>
            <person name="MacCabe A."/>
            <person name="Maekelae M.R."/>
            <person name="Malavazi I."/>
            <person name="Melin P."/>
            <person name="Meyer V."/>
            <person name="Mielnichuk N."/>
            <person name="Miskei M."/>
            <person name="Molnar A.P."/>
            <person name="Mule G."/>
            <person name="Ngan C.Y."/>
            <person name="Orejas M."/>
            <person name="Orosz E."/>
            <person name="Ouedraogo J.P."/>
            <person name="Overkamp K.M."/>
            <person name="Park H.-S."/>
            <person name="Perrone G."/>
            <person name="Piumi F."/>
            <person name="Punt P.J."/>
            <person name="Ram A.F."/>
            <person name="Ramon A."/>
            <person name="Rauscher S."/>
            <person name="Record E."/>
            <person name="Riano-Pachon D.M."/>
            <person name="Robert V."/>
            <person name="Roehrig J."/>
            <person name="Ruller R."/>
            <person name="Salamov A."/>
            <person name="Salih N.S."/>
            <person name="Samson R.A."/>
            <person name="Sandor E."/>
            <person name="Sanguinetti M."/>
            <person name="Schuetze T."/>
            <person name="Sepcic K."/>
            <person name="Shelest E."/>
            <person name="Sherlock G."/>
            <person name="Sophianopoulou V."/>
            <person name="Squina F.M."/>
            <person name="Sun H."/>
            <person name="Susca A."/>
            <person name="Todd R.B."/>
            <person name="Tsang A."/>
            <person name="Unkles S.E."/>
            <person name="van de Wiele N."/>
            <person name="van Rossen-Uffink D."/>
            <person name="Oliveira J.V."/>
            <person name="Vesth T.C."/>
            <person name="Visser J."/>
            <person name="Yu J.-H."/>
            <person name="Zhou M."/>
            <person name="Andersen M.R."/>
            <person name="Archer D.B."/>
            <person name="Baker S.E."/>
            <person name="Benoit I."/>
            <person name="Brakhage A.A."/>
            <person name="Braus G.H."/>
            <person name="Fischer R."/>
            <person name="Frisvad J.C."/>
            <person name="Goldman G.H."/>
            <person name="Houbraken J."/>
            <person name="Oakley B."/>
            <person name="Pocsi I."/>
            <person name="Scazzocchio C."/>
            <person name="Seiboth B."/>
            <person name="vanKuyk P.A."/>
            <person name="Wortman J."/>
            <person name="Dyer P.S."/>
            <person name="Grigoriev I.V."/>
        </authorList>
    </citation>
    <scope>NUCLEOTIDE SEQUENCE [LARGE SCALE GENOMIC DNA]</scope>
    <source>
        <strain evidence="3">DTO 134E9</strain>
    </source>
</reference>
<evidence type="ECO:0000313" key="3">
    <source>
        <dbReference type="Proteomes" id="UP000184383"/>
    </source>
</evidence>
<keyword evidence="1" id="KW-1133">Transmembrane helix</keyword>
<name>A0A1L9RW45_ASPWE</name>
<accession>A0A1L9RW45</accession>
<dbReference type="EMBL" id="KV878210">
    <property type="protein sequence ID" value="OJJ39145.1"/>
    <property type="molecule type" value="Genomic_DNA"/>
</dbReference>